<protein>
    <submittedName>
        <fullName evidence="9">Putative hydrolase involved in bacillaene synthesis</fullName>
        <ecNumber evidence="9">3.1.2.-</ecNumber>
    </submittedName>
</protein>
<proteinExistence type="predicted"/>
<evidence type="ECO:0000313" key="10">
    <source>
        <dbReference type="Proteomes" id="UP000304148"/>
    </source>
</evidence>
<dbReference type="EC" id="3.1.2.-" evidence="9"/>
<keyword evidence="2" id="KW-0479">Metal-binding</keyword>
<gene>
    <name evidence="9" type="primary">pksB</name>
    <name evidence="9" type="ORF">PBLR_13678</name>
</gene>
<evidence type="ECO:0000256" key="6">
    <source>
        <dbReference type="ARBA" id="ARBA00034301"/>
    </source>
</evidence>
<dbReference type="InterPro" id="IPR036866">
    <property type="entry name" value="RibonucZ/Hydroxyglut_hydro"/>
</dbReference>
<comment type="function">
    <text evidence="6">Counteracts the endogenous Pycsar antiviral defense system. Phosphodiesterase that enables metal-dependent hydrolysis of host cyclic nucleotide Pycsar defense signals such as cCMP and cUMP.</text>
</comment>
<comment type="catalytic activity">
    <reaction evidence="5">
        <text>3',5'-cyclic CMP + H2O = CMP + H(+)</text>
        <dbReference type="Rhea" id="RHEA:72675"/>
        <dbReference type="ChEBI" id="CHEBI:15377"/>
        <dbReference type="ChEBI" id="CHEBI:15378"/>
        <dbReference type="ChEBI" id="CHEBI:58003"/>
        <dbReference type="ChEBI" id="CHEBI:60377"/>
    </reaction>
    <physiologicalReaction direction="left-to-right" evidence="5">
        <dbReference type="Rhea" id="RHEA:72676"/>
    </physiologicalReaction>
</comment>
<dbReference type="PANTHER" id="PTHR46233:SF3">
    <property type="entry name" value="HYDROXYACYLGLUTATHIONE HYDROLASE GLOC"/>
    <property type="match status" value="1"/>
</dbReference>
<dbReference type="RefSeq" id="WP_138186944.1">
    <property type="nucleotide sequence ID" value="NZ_LS992241.1"/>
</dbReference>
<dbReference type="Pfam" id="PF00753">
    <property type="entry name" value="Lactamase_B"/>
    <property type="match status" value="1"/>
</dbReference>
<dbReference type="PANTHER" id="PTHR46233">
    <property type="entry name" value="HYDROXYACYLGLUTATHIONE HYDROLASE GLOC"/>
    <property type="match status" value="1"/>
</dbReference>
<keyword evidence="4" id="KW-0862">Zinc</keyword>
<dbReference type="Proteomes" id="UP000304148">
    <property type="component" value="Chromosome"/>
</dbReference>
<evidence type="ECO:0000256" key="3">
    <source>
        <dbReference type="ARBA" id="ARBA00022801"/>
    </source>
</evidence>
<evidence type="ECO:0000256" key="1">
    <source>
        <dbReference type="ARBA" id="ARBA00001947"/>
    </source>
</evidence>
<comment type="cofactor">
    <cofactor evidence="1">
        <name>Zn(2+)</name>
        <dbReference type="ChEBI" id="CHEBI:29105"/>
    </cofactor>
</comment>
<evidence type="ECO:0000256" key="4">
    <source>
        <dbReference type="ARBA" id="ARBA00022833"/>
    </source>
</evidence>
<dbReference type="GO" id="GO:0046872">
    <property type="term" value="F:metal ion binding"/>
    <property type="evidence" value="ECO:0007669"/>
    <property type="project" value="UniProtKB-KW"/>
</dbReference>
<dbReference type="EMBL" id="LS992241">
    <property type="protein sequence ID" value="SYX85256.1"/>
    <property type="molecule type" value="Genomic_DNA"/>
</dbReference>
<dbReference type="SUPFAM" id="SSF56281">
    <property type="entry name" value="Metallo-hydrolase/oxidoreductase"/>
    <property type="match status" value="1"/>
</dbReference>
<feature type="domain" description="Metallo-beta-lactamase" evidence="8">
    <location>
        <begin position="18"/>
        <end position="181"/>
    </location>
</feature>
<evidence type="ECO:0000256" key="2">
    <source>
        <dbReference type="ARBA" id="ARBA00022723"/>
    </source>
</evidence>
<dbReference type="CDD" id="cd16275">
    <property type="entry name" value="BaeB-like_MBL-fold"/>
    <property type="match status" value="1"/>
</dbReference>
<reference evidence="10" key="1">
    <citation type="submission" date="2018-08" db="EMBL/GenBank/DDBJ databases">
        <authorList>
            <person name="Chevrot R."/>
        </authorList>
    </citation>
    <scope>NUCLEOTIDE SEQUENCE [LARGE SCALE GENOMIC DNA]</scope>
</reference>
<organism evidence="9 10">
    <name type="scientific">Paenibacillus alvei</name>
    <name type="common">Bacillus alvei</name>
    <dbReference type="NCBI Taxonomy" id="44250"/>
    <lineage>
        <taxon>Bacteria</taxon>
        <taxon>Bacillati</taxon>
        <taxon>Bacillota</taxon>
        <taxon>Bacilli</taxon>
        <taxon>Bacillales</taxon>
        <taxon>Paenibacillaceae</taxon>
        <taxon>Paenibacillus</taxon>
    </lineage>
</organism>
<evidence type="ECO:0000259" key="8">
    <source>
        <dbReference type="SMART" id="SM00849"/>
    </source>
</evidence>
<evidence type="ECO:0000256" key="5">
    <source>
        <dbReference type="ARBA" id="ARBA00034221"/>
    </source>
</evidence>
<keyword evidence="3 9" id="KW-0378">Hydrolase</keyword>
<accession>A0A383RG56</accession>
<name>A0A383RG56_PAEAL</name>
<evidence type="ECO:0000256" key="7">
    <source>
        <dbReference type="ARBA" id="ARBA00048505"/>
    </source>
</evidence>
<dbReference type="SMART" id="SM00849">
    <property type="entry name" value="Lactamase_B"/>
    <property type="match status" value="1"/>
</dbReference>
<sequence>MGNRYQVYQFKVRKYPFINYCYLVVDVATKQCLLIDPAWEPATIEQAIANLGVDLVYVLLTHSHKDHVDLAEWFAVGHHAEVCMLHEEICYYRFSCTNLKSLQDGERLWLGETEIRTLHTPGHTIGSACYLLEDCLFTGDTIFIEGCGTCDTDGGDASAMYDSIQRIKREVPPRARIYPGHSYGKEPGYPLSYLLQNNIYFQISNKEQLVKFRMRRNQDHLLHFK</sequence>
<dbReference type="GO" id="GO:0016787">
    <property type="term" value="F:hydrolase activity"/>
    <property type="evidence" value="ECO:0007669"/>
    <property type="project" value="UniProtKB-KW"/>
</dbReference>
<dbReference type="Gene3D" id="3.60.15.10">
    <property type="entry name" value="Ribonuclease Z/Hydroxyacylglutathione hydrolase-like"/>
    <property type="match status" value="1"/>
</dbReference>
<dbReference type="InterPro" id="IPR051453">
    <property type="entry name" value="MBL_Glyoxalase_II"/>
</dbReference>
<evidence type="ECO:0000313" key="9">
    <source>
        <dbReference type="EMBL" id="SYX85256.1"/>
    </source>
</evidence>
<dbReference type="AlphaFoldDB" id="A0A383RG56"/>
<dbReference type="InterPro" id="IPR001279">
    <property type="entry name" value="Metallo-B-lactamas"/>
</dbReference>
<comment type="catalytic activity">
    <reaction evidence="7">
        <text>3',5'-cyclic UMP + H2O = UMP + H(+)</text>
        <dbReference type="Rhea" id="RHEA:70575"/>
        <dbReference type="ChEBI" id="CHEBI:15377"/>
        <dbReference type="ChEBI" id="CHEBI:15378"/>
        <dbReference type="ChEBI" id="CHEBI:57865"/>
        <dbReference type="ChEBI" id="CHEBI:184387"/>
    </reaction>
    <physiologicalReaction direction="left-to-right" evidence="7">
        <dbReference type="Rhea" id="RHEA:70576"/>
    </physiologicalReaction>
</comment>